<reference evidence="4" key="1">
    <citation type="submission" date="2023-03" db="EMBL/GenBank/DDBJ databases">
        <title>Stygiobacter electus gen. nov., sp. nov., facultatively anaerobic thermotolerant bacterium of the class Ignavibacteria from a well of Yessentuki mineral water deposit.</title>
        <authorList>
            <person name="Podosokorskaya O.A."/>
            <person name="Elcheninov A.G."/>
            <person name="Petrova N.F."/>
            <person name="Zavarzina D.G."/>
            <person name="Kublanov I.V."/>
            <person name="Merkel A.Y."/>
        </authorList>
    </citation>
    <scope>NUCLEOTIDE SEQUENCE</scope>
    <source>
        <strain evidence="4">09-Me</strain>
    </source>
</reference>
<dbReference type="Gene3D" id="3.60.40.10">
    <property type="entry name" value="PPM-type phosphatase domain"/>
    <property type="match status" value="1"/>
</dbReference>
<dbReference type="InterPro" id="IPR036457">
    <property type="entry name" value="PPM-type-like_dom_sf"/>
</dbReference>
<organism evidence="4 5">
    <name type="scientific">Stygiobacter electus</name>
    <dbReference type="NCBI Taxonomy" id="3032292"/>
    <lineage>
        <taxon>Bacteria</taxon>
        <taxon>Pseudomonadati</taxon>
        <taxon>Ignavibacteriota</taxon>
        <taxon>Ignavibacteria</taxon>
        <taxon>Ignavibacteriales</taxon>
        <taxon>Melioribacteraceae</taxon>
        <taxon>Stygiobacter</taxon>
    </lineage>
</organism>
<dbReference type="RefSeq" id="WP_321536720.1">
    <property type="nucleotide sequence ID" value="NZ_JARGDL010000022.1"/>
</dbReference>
<dbReference type="SUPFAM" id="SSF81606">
    <property type="entry name" value="PP2C-like"/>
    <property type="match status" value="1"/>
</dbReference>
<dbReference type="SMART" id="SM00331">
    <property type="entry name" value="PP2C_SIG"/>
    <property type="match status" value="1"/>
</dbReference>
<dbReference type="GO" id="GO:0016791">
    <property type="term" value="F:phosphatase activity"/>
    <property type="evidence" value="ECO:0007669"/>
    <property type="project" value="TreeGrafter"/>
</dbReference>
<evidence type="ECO:0000256" key="2">
    <source>
        <dbReference type="SAM" id="Phobius"/>
    </source>
</evidence>
<dbReference type="InterPro" id="IPR052016">
    <property type="entry name" value="Bact_Sigma-Reg"/>
</dbReference>
<accession>A0AAE3P241</accession>
<feature type="transmembrane region" description="Helical" evidence="2">
    <location>
        <begin position="301"/>
        <end position="325"/>
    </location>
</feature>
<feature type="domain" description="PPM-type phosphatase" evidence="3">
    <location>
        <begin position="585"/>
        <end position="806"/>
    </location>
</feature>
<dbReference type="InterPro" id="IPR001932">
    <property type="entry name" value="PPM-type_phosphatase-like_dom"/>
</dbReference>
<feature type="transmembrane region" description="Helical" evidence="2">
    <location>
        <begin position="489"/>
        <end position="508"/>
    </location>
</feature>
<dbReference type="AlphaFoldDB" id="A0AAE3P241"/>
<feature type="transmembrane region" description="Helical" evidence="2">
    <location>
        <begin position="514"/>
        <end position="535"/>
    </location>
</feature>
<gene>
    <name evidence="4" type="ORF">P0M35_12360</name>
</gene>
<protein>
    <submittedName>
        <fullName evidence="4">SpoIIE family protein phosphatase</fullName>
    </submittedName>
</protein>
<evidence type="ECO:0000313" key="5">
    <source>
        <dbReference type="Proteomes" id="UP001221302"/>
    </source>
</evidence>
<keyword evidence="2" id="KW-1133">Transmembrane helix</keyword>
<feature type="transmembrane region" description="Helical" evidence="2">
    <location>
        <begin position="363"/>
        <end position="381"/>
    </location>
</feature>
<feature type="transmembrane region" description="Helical" evidence="2">
    <location>
        <begin position="230"/>
        <end position="248"/>
    </location>
</feature>
<feature type="transmembrane region" description="Helical" evidence="2">
    <location>
        <begin position="439"/>
        <end position="459"/>
    </location>
</feature>
<feature type="transmembrane region" description="Helical" evidence="2">
    <location>
        <begin position="260"/>
        <end position="281"/>
    </location>
</feature>
<name>A0AAE3P241_9BACT</name>
<proteinExistence type="predicted"/>
<feature type="transmembrane region" description="Helical" evidence="2">
    <location>
        <begin position="12"/>
        <end position="30"/>
    </location>
</feature>
<keyword evidence="2" id="KW-0472">Membrane</keyword>
<dbReference type="PANTHER" id="PTHR43156">
    <property type="entry name" value="STAGE II SPORULATION PROTEIN E-RELATED"/>
    <property type="match status" value="1"/>
</dbReference>
<dbReference type="Pfam" id="PF07228">
    <property type="entry name" value="SpoIIE"/>
    <property type="match status" value="1"/>
</dbReference>
<dbReference type="EMBL" id="JARGDL010000022">
    <property type="protein sequence ID" value="MDF1612949.1"/>
    <property type="molecule type" value="Genomic_DNA"/>
</dbReference>
<sequence>MINFINNHKYWLLSFFIAAITILVLYSSSINNYFKLNITREEAIVIAENFLKNENIDTKNFKKEASFDNSNVEFRYFIKKLGNKKFKEFIEKDKRNLSWQVMFHQDLPRQIQQKTFWVDVDKDGNVFGFRSTIPDTIKINSISKSEAIEIVSEYLKKKIGNNFNKYSLIEIKEEQLRNRTDYNFRWEKNIDYPSGKNILTAKIVGDKVLSFTHYFEVPQNERNYFTNSEALLGTTSVVFLIILIIYAFSLFLKKYHQGEVWISVGKTIFFLYFVLALIESINNWPQLGFGAFVGDLQFSSVRFIVFLIYGLIFRLFLGLLIFVSWSVGESYARSLWPEKLKSMDGFIKGHILSMHTGTSLMKGLVIGTMLSLSYLIGNIVLNVPDSVIFINPASYLDIYAGWFPAIGIVVEGFTTSLLASIVLTFFIVNISYQRWKRKWISILLSGLLTTICVVISSTPPSLNNIWANLISNFLFGSFLAYLFFKFDLVVVTSTLFFSFLITRLYVILPSQNNFFMINALIALLVIFVGLAIYFISRYKKEDFVLENFGLPSHVQRISERERLKKELEIAAKVQLSLLPKEEPKIQGYDIAAISIPAIEAGGDYFDFVKLSANKLGIAIGDVSGKGVGAAIYMTLTKGILQAHAEEDVSPKNVLAKVNRLLYKSIEKNTFVSMFYAILDYQYHKITYARAGHTPGILTNKNTGGTKLLLSKGMALGLEEGNVFNSSLIEDSFQINSGDVFVLYTDGFTEAMNEKHEEFGEERFLKLIEHNRNLPSKEVINLIVKEIRKFADNFPQHDDMTMVVVKKL</sequence>
<evidence type="ECO:0000259" key="3">
    <source>
        <dbReference type="SMART" id="SM00331"/>
    </source>
</evidence>
<keyword evidence="2" id="KW-0812">Transmembrane</keyword>
<dbReference type="PANTHER" id="PTHR43156:SF2">
    <property type="entry name" value="STAGE II SPORULATION PROTEIN E"/>
    <property type="match status" value="1"/>
</dbReference>
<evidence type="ECO:0000256" key="1">
    <source>
        <dbReference type="ARBA" id="ARBA00022801"/>
    </source>
</evidence>
<keyword evidence="1" id="KW-0378">Hydrolase</keyword>
<feature type="transmembrane region" description="Helical" evidence="2">
    <location>
        <begin position="401"/>
        <end position="427"/>
    </location>
</feature>
<dbReference type="Proteomes" id="UP001221302">
    <property type="component" value="Unassembled WGS sequence"/>
</dbReference>
<evidence type="ECO:0000313" key="4">
    <source>
        <dbReference type="EMBL" id="MDF1612949.1"/>
    </source>
</evidence>
<keyword evidence="5" id="KW-1185">Reference proteome</keyword>
<comment type="caution">
    <text evidence="4">The sequence shown here is derived from an EMBL/GenBank/DDBJ whole genome shotgun (WGS) entry which is preliminary data.</text>
</comment>